<evidence type="ECO:0000259" key="4">
    <source>
        <dbReference type="PROSITE" id="PS50932"/>
    </source>
</evidence>
<dbReference type="Gene3D" id="1.10.260.40">
    <property type="entry name" value="lambda repressor-like DNA-binding domains"/>
    <property type="match status" value="1"/>
</dbReference>
<accession>A0A1H5M808</accession>
<dbReference type="Pfam" id="PF13377">
    <property type="entry name" value="Peripla_BP_3"/>
    <property type="match status" value="1"/>
</dbReference>
<gene>
    <name evidence="5" type="ORF">SAMN04488554_3204</name>
</gene>
<evidence type="ECO:0000313" key="6">
    <source>
        <dbReference type="Proteomes" id="UP000199220"/>
    </source>
</evidence>
<dbReference type="PANTHER" id="PTHR30146">
    <property type="entry name" value="LACI-RELATED TRANSCRIPTIONAL REPRESSOR"/>
    <property type="match status" value="1"/>
</dbReference>
<dbReference type="Pfam" id="PF00356">
    <property type="entry name" value="LacI"/>
    <property type="match status" value="1"/>
</dbReference>
<dbReference type="CDD" id="cd06293">
    <property type="entry name" value="PBP1_LacI-like"/>
    <property type="match status" value="1"/>
</dbReference>
<dbReference type="PANTHER" id="PTHR30146:SF109">
    <property type="entry name" value="HTH-TYPE TRANSCRIPTIONAL REGULATOR GALS"/>
    <property type="match status" value="1"/>
</dbReference>
<dbReference type="InterPro" id="IPR000843">
    <property type="entry name" value="HTH_LacI"/>
</dbReference>
<dbReference type="STRING" id="648782.SAMN04488554_3204"/>
<keyword evidence="1" id="KW-0805">Transcription regulation</keyword>
<proteinExistence type="predicted"/>
<dbReference type="RefSeq" id="WP_281242123.1">
    <property type="nucleotide sequence ID" value="NZ_FNTX01000002.1"/>
</dbReference>
<dbReference type="SUPFAM" id="SSF47413">
    <property type="entry name" value="lambda repressor-like DNA-binding domains"/>
    <property type="match status" value="1"/>
</dbReference>
<dbReference type="InterPro" id="IPR010982">
    <property type="entry name" value="Lambda_DNA-bd_dom_sf"/>
</dbReference>
<protein>
    <submittedName>
        <fullName evidence="5">Transcriptional regulator, LacI family</fullName>
    </submittedName>
</protein>
<sequence length="345" mass="36586">MPAGTTNRPNSRDVARHAGVSVGTVSNVLNKPELVASETRAKVEAAIGDLGFVRNRSARQLRMGRSQTVGLLVGSIRGPYFSEVAAGVERRLTEAELSLTLSSCDRDAETERRLLVQLEEQGVRGILLAPSSDDFTAMNQLRSRGTPVVLLDLPSPYPDQCSVASDDVKGGAMAAAHLIEMGHRRIGLVTAGAAFHQAVERRAGLHQAVEAAGLDVKTTVREVTVVTPGAQAGEAAVPQLMAGSNPPTAVMCINDLLALGVLRGLRAQGLQVPDDVAVVGYDDLEFSSMLSPSLTSVRRPKAEFGSRAAALLLDEIEHGQSHLHEQVLFTPELVVRSSSDPARTP</sequence>
<dbReference type="SUPFAM" id="SSF53822">
    <property type="entry name" value="Periplasmic binding protein-like I"/>
    <property type="match status" value="1"/>
</dbReference>
<dbReference type="GO" id="GO:0003700">
    <property type="term" value="F:DNA-binding transcription factor activity"/>
    <property type="evidence" value="ECO:0007669"/>
    <property type="project" value="TreeGrafter"/>
</dbReference>
<dbReference type="EMBL" id="FNTX01000002">
    <property type="protein sequence ID" value="SEE85402.1"/>
    <property type="molecule type" value="Genomic_DNA"/>
</dbReference>
<dbReference type="SMART" id="SM00354">
    <property type="entry name" value="HTH_LACI"/>
    <property type="match status" value="1"/>
</dbReference>
<evidence type="ECO:0000256" key="3">
    <source>
        <dbReference type="ARBA" id="ARBA00023163"/>
    </source>
</evidence>
<dbReference type="Gene3D" id="3.40.50.2300">
    <property type="match status" value="2"/>
</dbReference>
<dbReference type="Proteomes" id="UP000199220">
    <property type="component" value="Unassembled WGS sequence"/>
</dbReference>
<organism evidence="5 6">
    <name type="scientific">Ruania alba</name>
    <dbReference type="NCBI Taxonomy" id="648782"/>
    <lineage>
        <taxon>Bacteria</taxon>
        <taxon>Bacillati</taxon>
        <taxon>Actinomycetota</taxon>
        <taxon>Actinomycetes</taxon>
        <taxon>Micrococcales</taxon>
        <taxon>Ruaniaceae</taxon>
        <taxon>Ruania</taxon>
    </lineage>
</organism>
<evidence type="ECO:0000256" key="1">
    <source>
        <dbReference type="ARBA" id="ARBA00023015"/>
    </source>
</evidence>
<keyword evidence="3" id="KW-0804">Transcription</keyword>
<reference evidence="6" key="1">
    <citation type="submission" date="2016-10" db="EMBL/GenBank/DDBJ databases">
        <authorList>
            <person name="Varghese N."/>
            <person name="Submissions S."/>
        </authorList>
    </citation>
    <scope>NUCLEOTIDE SEQUENCE [LARGE SCALE GENOMIC DNA]</scope>
    <source>
        <strain evidence="6">DSM 21368</strain>
    </source>
</reference>
<dbReference type="PROSITE" id="PS50932">
    <property type="entry name" value="HTH_LACI_2"/>
    <property type="match status" value="1"/>
</dbReference>
<evidence type="ECO:0000313" key="5">
    <source>
        <dbReference type="EMBL" id="SEE85402.1"/>
    </source>
</evidence>
<dbReference type="InterPro" id="IPR046335">
    <property type="entry name" value="LacI/GalR-like_sensor"/>
</dbReference>
<evidence type="ECO:0000256" key="2">
    <source>
        <dbReference type="ARBA" id="ARBA00023125"/>
    </source>
</evidence>
<dbReference type="CDD" id="cd01392">
    <property type="entry name" value="HTH_LacI"/>
    <property type="match status" value="1"/>
</dbReference>
<dbReference type="InterPro" id="IPR028082">
    <property type="entry name" value="Peripla_BP_I"/>
</dbReference>
<feature type="domain" description="HTH lacI-type" evidence="4">
    <location>
        <begin position="9"/>
        <end position="63"/>
    </location>
</feature>
<keyword evidence="2" id="KW-0238">DNA-binding</keyword>
<dbReference type="GO" id="GO:0000976">
    <property type="term" value="F:transcription cis-regulatory region binding"/>
    <property type="evidence" value="ECO:0007669"/>
    <property type="project" value="TreeGrafter"/>
</dbReference>
<name>A0A1H5M808_9MICO</name>
<keyword evidence="6" id="KW-1185">Reference proteome</keyword>
<dbReference type="AlphaFoldDB" id="A0A1H5M808"/>